<evidence type="ECO:0000313" key="3">
    <source>
        <dbReference type="Proteomes" id="UP000065822"/>
    </source>
</evidence>
<name>A0AAX2GYH6_9FLAO</name>
<proteinExistence type="predicted"/>
<evidence type="ECO:0000313" key="2">
    <source>
        <dbReference type="EMBL" id="SNV09461.1"/>
    </source>
</evidence>
<evidence type="ECO:0008006" key="5">
    <source>
        <dbReference type="Google" id="ProtNLM"/>
    </source>
</evidence>
<dbReference type="Proteomes" id="UP000065822">
    <property type="component" value="Chromosome"/>
</dbReference>
<dbReference type="Proteomes" id="UP000215539">
    <property type="component" value="Chromosome 1"/>
</dbReference>
<evidence type="ECO:0000313" key="4">
    <source>
        <dbReference type="Proteomes" id="UP000215539"/>
    </source>
</evidence>
<accession>A0AAX2GYH6</accession>
<sequence length="389" mass="44600">MKRLFFILLSFFVSITAYGQHHLRAVLWDKQAKAPVVYATVVSGQAYAISNEEGGFEISSSEGALHIDCLGYESLSSSFTALAGRDTLYLSPKTFVLEEVTIDPNESYRQMVKAIDKWYALDTHKERFFIRCLLRKNGQIEKLIDIVGKVEKKALMGTPTKPFPKKPYKVEIEQLRVAAINSSKVYKVNMPELADAFMGLAVMGTPVDHFWHKKLKGEGSAEDKIEFGNKDTKQVKTSGYYLMDNERWVPKQFAMSADNIAMDYKKNFWGLKHRVLHREHRSDFALNPATGKYQLARGTLLNKQEVLSKEGTDIFELYYFYDAQPLPMSEPLKENASVEKDMFKLKFPYNAAYWEHNNVLLLTDEMQAFIKRVGSEKEFKTVTNLRSSE</sequence>
<reference evidence="1 3" key="1">
    <citation type="submission" date="2016-02" db="EMBL/GenBank/DDBJ databases">
        <authorList>
            <person name="Holder M.E."/>
            <person name="Ajami N.J."/>
            <person name="Petrosino J.F."/>
        </authorList>
    </citation>
    <scope>NUCLEOTIDE SEQUENCE [LARGE SCALE GENOMIC DNA]</scope>
    <source>
        <strain evidence="1 3">CCUG 32990</strain>
    </source>
</reference>
<dbReference type="EMBL" id="CP014227">
    <property type="protein sequence ID" value="AMD84542.1"/>
    <property type="molecule type" value="Genomic_DNA"/>
</dbReference>
<gene>
    <name evidence="1" type="ORF">AXF12_02800</name>
    <name evidence="2" type="ORF">SAMEA44541418_01180</name>
</gene>
<evidence type="ECO:0000313" key="1">
    <source>
        <dbReference type="EMBL" id="AMD84542.1"/>
    </source>
</evidence>
<reference evidence="2 4" key="2">
    <citation type="submission" date="2017-06" db="EMBL/GenBank/DDBJ databases">
        <authorList>
            <consortium name="Pathogen Informatics"/>
        </authorList>
    </citation>
    <scope>NUCLEOTIDE SEQUENCE [LARGE SCALE GENOMIC DNA]</scope>
    <source>
        <strain evidence="2 4">NCTC12947</strain>
    </source>
</reference>
<protein>
    <recommendedName>
        <fullName evidence="5">Carboxypeptidase-like regulatory domain-containing protein</fullName>
    </recommendedName>
</protein>
<dbReference type="EMBL" id="LT906449">
    <property type="protein sequence ID" value="SNV09461.1"/>
    <property type="molecule type" value="Genomic_DNA"/>
</dbReference>
<organism evidence="2 4">
    <name type="scientific">Capnocytophaga haemolytica</name>
    <dbReference type="NCBI Taxonomy" id="45243"/>
    <lineage>
        <taxon>Bacteria</taxon>
        <taxon>Pseudomonadati</taxon>
        <taxon>Bacteroidota</taxon>
        <taxon>Flavobacteriia</taxon>
        <taxon>Flavobacteriales</taxon>
        <taxon>Flavobacteriaceae</taxon>
        <taxon>Capnocytophaga</taxon>
    </lineage>
</organism>
<dbReference type="RefSeq" id="WP_066428128.1">
    <property type="nucleotide sequence ID" value="NZ_CP014227.1"/>
</dbReference>
<keyword evidence="3" id="KW-1185">Reference proteome</keyword>
<dbReference type="KEGG" id="chg:AXF12_02800"/>
<dbReference type="AlphaFoldDB" id="A0AAX2GYH6"/>